<reference evidence="5" key="1">
    <citation type="journal article" date="2013" name="J. Plant Res.">
        <title>Effect of fungi and light on seed germination of three Opuntia species from semiarid lands of central Mexico.</title>
        <authorList>
            <person name="Delgado-Sanchez P."/>
            <person name="Jimenez-Bremont J.F."/>
            <person name="Guerrero-Gonzalez Mde L."/>
            <person name="Flores J."/>
        </authorList>
    </citation>
    <scope>NUCLEOTIDE SEQUENCE</scope>
    <source>
        <tissue evidence="5">Cladode</tissue>
    </source>
</reference>
<dbReference type="PANTHER" id="PTHR21146:SF0">
    <property type="entry name" value="BLOC-1-RELATED COMPLEX SUBUNIT 8"/>
    <property type="match status" value="1"/>
</dbReference>
<dbReference type="EMBL" id="GISG01006142">
    <property type="protein sequence ID" value="MBA4615106.1"/>
    <property type="molecule type" value="Transcribed_RNA"/>
</dbReference>
<evidence type="ECO:0000256" key="3">
    <source>
        <dbReference type="ARBA" id="ARBA00023136"/>
    </source>
</evidence>
<accession>A0A7C9CG59</accession>
<dbReference type="InterPro" id="IPR019320">
    <property type="entry name" value="BORCS8"/>
</dbReference>
<comment type="similarity">
    <text evidence="2">Belongs to the BORCS8 family.</text>
</comment>
<evidence type="ECO:0000256" key="4">
    <source>
        <dbReference type="ARBA" id="ARBA00023228"/>
    </source>
</evidence>
<name>A0A7C9CG59_OPUST</name>
<dbReference type="Pfam" id="PF10167">
    <property type="entry name" value="BORCS8"/>
    <property type="match status" value="1"/>
</dbReference>
<evidence type="ECO:0000256" key="1">
    <source>
        <dbReference type="ARBA" id="ARBA00004656"/>
    </source>
</evidence>
<dbReference type="PANTHER" id="PTHR21146">
    <property type="entry name" value="MEF2B PROTEIN"/>
    <property type="match status" value="1"/>
</dbReference>
<protein>
    <submittedName>
        <fullName evidence="5">Uncharacterized protein</fullName>
    </submittedName>
</protein>
<dbReference type="EMBL" id="GISG01006138">
    <property type="protein sequence ID" value="MBA4615104.1"/>
    <property type="molecule type" value="Transcribed_RNA"/>
</dbReference>
<evidence type="ECO:0000313" key="5">
    <source>
        <dbReference type="EMBL" id="MBA4615104.1"/>
    </source>
</evidence>
<dbReference type="GO" id="GO:0005765">
    <property type="term" value="C:lysosomal membrane"/>
    <property type="evidence" value="ECO:0007669"/>
    <property type="project" value="UniProtKB-SubCell"/>
</dbReference>
<organism evidence="5">
    <name type="scientific">Opuntia streptacantha</name>
    <name type="common">Prickly pear cactus</name>
    <name type="synonym">Opuntia cardona</name>
    <dbReference type="NCBI Taxonomy" id="393608"/>
    <lineage>
        <taxon>Eukaryota</taxon>
        <taxon>Viridiplantae</taxon>
        <taxon>Streptophyta</taxon>
        <taxon>Embryophyta</taxon>
        <taxon>Tracheophyta</taxon>
        <taxon>Spermatophyta</taxon>
        <taxon>Magnoliopsida</taxon>
        <taxon>eudicotyledons</taxon>
        <taxon>Gunneridae</taxon>
        <taxon>Pentapetalae</taxon>
        <taxon>Caryophyllales</taxon>
        <taxon>Cactineae</taxon>
        <taxon>Cactaceae</taxon>
        <taxon>Opuntioideae</taxon>
        <taxon>Opuntia</taxon>
    </lineage>
</organism>
<comment type="subcellular location">
    <subcellularLocation>
        <location evidence="1">Lysosome membrane</location>
    </subcellularLocation>
</comment>
<sequence>MIGFSTVEGFVVINENMGDIIRYVANEPSVGMYFIQQHAQKAVPSLIKFKTKFIKRSHEATLQNEDLEESVAITRSMKECGFPIIDEMIRDIETTLAILKEGIIQQQSLSYETSGSSFWVPATWARGIVGGPNNGEGGGSYFYNMFSRSSKDMAGNQKFAPESGSFNQSDDTDKLRLCNHIEGEVVGDVNILPASNEFDEFKADKEARLEEWLKGSGGALERGAGDAEEQSSA</sequence>
<proteinExistence type="inferred from homology"/>
<keyword evidence="3" id="KW-0472">Membrane</keyword>
<reference evidence="5" key="2">
    <citation type="submission" date="2020-07" db="EMBL/GenBank/DDBJ databases">
        <authorList>
            <person name="Vera ALvarez R."/>
            <person name="Arias-Moreno D.M."/>
            <person name="Jimenez-Jacinto V."/>
            <person name="Jimenez-Bremont J.F."/>
            <person name="Swaminathan K."/>
            <person name="Moose S.P."/>
            <person name="Guerrero-Gonzalez M.L."/>
            <person name="Marino-Ramirez L."/>
            <person name="Landsman D."/>
            <person name="Rodriguez-Kessler M."/>
            <person name="Delgado-Sanchez P."/>
        </authorList>
    </citation>
    <scope>NUCLEOTIDE SEQUENCE</scope>
    <source>
        <tissue evidence="5">Cladode</tissue>
    </source>
</reference>
<keyword evidence="4" id="KW-0458">Lysosome</keyword>
<dbReference type="AlphaFoldDB" id="A0A7C9CG59"/>
<evidence type="ECO:0000256" key="2">
    <source>
        <dbReference type="ARBA" id="ARBA00010463"/>
    </source>
</evidence>